<dbReference type="InterPro" id="IPR028098">
    <property type="entry name" value="Glyco_trans_4-like_N"/>
</dbReference>
<proteinExistence type="predicted"/>
<evidence type="ECO:0000313" key="4">
    <source>
        <dbReference type="Proteomes" id="UP000185728"/>
    </source>
</evidence>
<dbReference type="PANTHER" id="PTHR12526">
    <property type="entry name" value="GLYCOSYLTRANSFERASE"/>
    <property type="match status" value="1"/>
</dbReference>
<evidence type="ECO:0000313" key="3">
    <source>
        <dbReference type="EMBL" id="SIS51237.1"/>
    </source>
</evidence>
<feature type="domain" description="Glycosyltransferase subfamily 4-like N-terminal" evidence="2">
    <location>
        <begin position="16"/>
        <end position="174"/>
    </location>
</feature>
<reference evidence="3 4" key="1">
    <citation type="submission" date="2017-01" db="EMBL/GenBank/DDBJ databases">
        <authorList>
            <person name="Varghese N."/>
            <person name="Submissions S."/>
        </authorList>
    </citation>
    <scope>NUCLEOTIDE SEQUENCE [LARGE SCALE GENOMIC DNA]</scope>
    <source>
        <strain evidence="3 4">DSM 2061</strain>
    </source>
</reference>
<gene>
    <name evidence="3" type="ORF">SAMN05421766_102498</name>
</gene>
<keyword evidence="4" id="KW-1185">Reference proteome</keyword>
<evidence type="ECO:0000259" key="2">
    <source>
        <dbReference type="Pfam" id="PF13439"/>
    </source>
</evidence>
<comment type="caution">
    <text evidence="3">The sequence shown here is derived from an EMBL/GenBank/DDBJ whole genome shotgun (WGS) entry which is preliminary data.</text>
</comment>
<protein>
    <submittedName>
        <fullName evidence="3">GalNAc-alpha-(1-&gt;4)-GalNAc-alpha-(1-&gt;3)-diNAcBac-PP-undecaprenol alpha-1,4-N-acetyl-D-galactosaminyltransferase</fullName>
    </submittedName>
</protein>
<feature type="domain" description="Glycosyl transferase family 1" evidence="1">
    <location>
        <begin position="186"/>
        <end position="343"/>
    </location>
</feature>
<organism evidence="3 4">
    <name type="scientific">Zobellia uliginosa</name>
    <dbReference type="NCBI Taxonomy" id="143224"/>
    <lineage>
        <taxon>Bacteria</taxon>
        <taxon>Pseudomonadati</taxon>
        <taxon>Bacteroidota</taxon>
        <taxon>Flavobacteriia</taxon>
        <taxon>Flavobacteriales</taxon>
        <taxon>Flavobacteriaceae</taxon>
        <taxon>Zobellia</taxon>
    </lineage>
</organism>
<dbReference type="SUPFAM" id="SSF53756">
    <property type="entry name" value="UDP-Glycosyltransferase/glycogen phosphorylase"/>
    <property type="match status" value="1"/>
</dbReference>
<dbReference type="RefSeq" id="WP_076454231.1">
    <property type="nucleotide sequence ID" value="NZ_FTOB01000002.1"/>
</dbReference>
<dbReference type="Proteomes" id="UP000185728">
    <property type="component" value="Unassembled WGS sequence"/>
</dbReference>
<accession>A0ABY1KNC1</accession>
<name>A0ABY1KNC1_9FLAO</name>
<dbReference type="Gene3D" id="3.40.50.2000">
    <property type="entry name" value="Glycogen Phosphorylase B"/>
    <property type="match status" value="2"/>
</dbReference>
<sequence length="366" mass="41623">MERKKIAFVIYSLGSGGAERVVTGLANDLIKRHDIIIITLIKATPFYSLDQRIQIVHCSEEIKTNTNVIRSLLDGVNRVKAIQKFIKQFHIELLISFMTTSNIYSIWAAKWSKIPCIISERANHNVDIPPKSLIKLRNYSYKYCDFLIVQTEGNKEYYTKIISPNKIVVIQNPVGKLLQSKRQLNLNSNHRKQHILNVGSLKSGKAQDLLINAFANIPNVDWKLIFVGDGPLKQELIKLAENLGVSNQTLFVGKKKDVHTYYNEASIFVFTSEHEGFPNALMEALFFGIPSISTNCPYGPSDLISDGENGFLIPVGNQKILESKLIELMKNKELQDKFRTKAIESTKNLRVDIISEKWEKYINQLV</sequence>
<dbReference type="InterPro" id="IPR001296">
    <property type="entry name" value="Glyco_trans_1"/>
</dbReference>
<dbReference type="Pfam" id="PF00534">
    <property type="entry name" value="Glycos_transf_1"/>
    <property type="match status" value="1"/>
</dbReference>
<evidence type="ECO:0000259" key="1">
    <source>
        <dbReference type="Pfam" id="PF00534"/>
    </source>
</evidence>
<dbReference type="EMBL" id="FTOB01000002">
    <property type="protein sequence ID" value="SIS51237.1"/>
    <property type="molecule type" value="Genomic_DNA"/>
</dbReference>
<dbReference type="Pfam" id="PF13439">
    <property type="entry name" value="Glyco_transf_4"/>
    <property type="match status" value="1"/>
</dbReference>
<dbReference type="PANTHER" id="PTHR12526:SF630">
    <property type="entry name" value="GLYCOSYLTRANSFERASE"/>
    <property type="match status" value="1"/>
</dbReference>